<dbReference type="OrthoDB" id="10475734at2759"/>
<organism evidence="1 2">
    <name type="scientific">Aspergillus sydowii CBS 593.65</name>
    <dbReference type="NCBI Taxonomy" id="1036612"/>
    <lineage>
        <taxon>Eukaryota</taxon>
        <taxon>Fungi</taxon>
        <taxon>Dikarya</taxon>
        <taxon>Ascomycota</taxon>
        <taxon>Pezizomycotina</taxon>
        <taxon>Eurotiomycetes</taxon>
        <taxon>Eurotiomycetidae</taxon>
        <taxon>Eurotiales</taxon>
        <taxon>Aspergillaceae</taxon>
        <taxon>Aspergillus</taxon>
        <taxon>Aspergillus subgen. Nidulantes</taxon>
    </lineage>
</organism>
<dbReference type="Proteomes" id="UP000184356">
    <property type="component" value="Unassembled WGS sequence"/>
</dbReference>
<reference evidence="2" key="1">
    <citation type="journal article" date="2017" name="Genome Biol.">
        <title>Comparative genomics reveals high biological diversity and specific adaptations in the industrially and medically important fungal genus Aspergillus.</title>
        <authorList>
            <person name="de Vries R.P."/>
            <person name="Riley R."/>
            <person name="Wiebenga A."/>
            <person name="Aguilar-Osorio G."/>
            <person name="Amillis S."/>
            <person name="Uchima C.A."/>
            <person name="Anderluh G."/>
            <person name="Asadollahi M."/>
            <person name="Askin M."/>
            <person name="Barry K."/>
            <person name="Battaglia E."/>
            <person name="Bayram O."/>
            <person name="Benocci T."/>
            <person name="Braus-Stromeyer S.A."/>
            <person name="Caldana C."/>
            <person name="Canovas D."/>
            <person name="Cerqueira G.C."/>
            <person name="Chen F."/>
            <person name="Chen W."/>
            <person name="Choi C."/>
            <person name="Clum A."/>
            <person name="Dos Santos R.A."/>
            <person name="Damasio A.R."/>
            <person name="Diallinas G."/>
            <person name="Emri T."/>
            <person name="Fekete E."/>
            <person name="Flipphi M."/>
            <person name="Freyberg S."/>
            <person name="Gallo A."/>
            <person name="Gournas C."/>
            <person name="Habgood R."/>
            <person name="Hainaut M."/>
            <person name="Harispe M.L."/>
            <person name="Henrissat B."/>
            <person name="Hilden K.S."/>
            <person name="Hope R."/>
            <person name="Hossain A."/>
            <person name="Karabika E."/>
            <person name="Karaffa L."/>
            <person name="Karanyi Z."/>
            <person name="Krasevec N."/>
            <person name="Kuo A."/>
            <person name="Kusch H."/>
            <person name="LaButti K."/>
            <person name="Lagendijk E.L."/>
            <person name="Lapidus A."/>
            <person name="Levasseur A."/>
            <person name="Lindquist E."/>
            <person name="Lipzen A."/>
            <person name="Logrieco A.F."/>
            <person name="MacCabe A."/>
            <person name="Maekelae M.R."/>
            <person name="Malavazi I."/>
            <person name="Melin P."/>
            <person name="Meyer V."/>
            <person name="Mielnichuk N."/>
            <person name="Miskei M."/>
            <person name="Molnar A.P."/>
            <person name="Mule G."/>
            <person name="Ngan C.Y."/>
            <person name="Orejas M."/>
            <person name="Orosz E."/>
            <person name="Ouedraogo J.P."/>
            <person name="Overkamp K.M."/>
            <person name="Park H.-S."/>
            <person name="Perrone G."/>
            <person name="Piumi F."/>
            <person name="Punt P.J."/>
            <person name="Ram A.F."/>
            <person name="Ramon A."/>
            <person name="Rauscher S."/>
            <person name="Record E."/>
            <person name="Riano-Pachon D.M."/>
            <person name="Robert V."/>
            <person name="Roehrig J."/>
            <person name="Ruller R."/>
            <person name="Salamov A."/>
            <person name="Salih N.S."/>
            <person name="Samson R.A."/>
            <person name="Sandor E."/>
            <person name="Sanguinetti M."/>
            <person name="Schuetze T."/>
            <person name="Sepcic K."/>
            <person name="Shelest E."/>
            <person name="Sherlock G."/>
            <person name="Sophianopoulou V."/>
            <person name="Squina F.M."/>
            <person name="Sun H."/>
            <person name="Susca A."/>
            <person name="Todd R.B."/>
            <person name="Tsang A."/>
            <person name="Unkles S.E."/>
            <person name="van de Wiele N."/>
            <person name="van Rossen-Uffink D."/>
            <person name="Oliveira J.V."/>
            <person name="Vesth T.C."/>
            <person name="Visser J."/>
            <person name="Yu J.-H."/>
            <person name="Zhou M."/>
            <person name="Andersen M.R."/>
            <person name="Archer D.B."/>
            <person name="Baker S.E."/>
            <person name="Benoit I."/>
            <person name="Brakhage A.A."/>
            <person name="Braus G.H."/>
            <person name="Fischer R."/>
            <person name="Frisvad J.C."/>
            <person name="Goldman G.H."/>
            <person name="Houbraken J."/>
            <person name="Oakley B."/>
            <person name="Pocsi I."/>
            <person name="Scazzocchio C."/>
            <person name="Seiboth B."/>
            <person name="vanKuyk P.A."/>
            <person name="Wortman J."/>
            <person name="Dyer P.S."/>
            <person name="Grigoriev I.V."/>
        </authorList>
    </citation>
    <scope>NUCLEOTIDE SEQUENCE [LARGE SCALE GENOMIC DNA]</scope>
    <source>
        <strain evidence="2">CBS 593.65</strain>
    </source>
</reference>
<dbReference type="EMBL" id="KV878584">
    <property type="protein sequence ID" value="OJJ60882.1"/>
    <property type="molecule type" value="Genomic_DNA"/>
</dbReference>
<evidence type="ECO:0000313" key="2">
    <source>
        <dbReference type="Proteomes" id="UP000184356"/>
    </source>
</evidence>
<gene>
    <name evidence="1" type="ORF">ASPSYDRAFT_66768</name>
</gene>
<dbReference type="AlphaFoldDB" id="A0A1L9TNA2"/>
<accession>A0A1L9TNA2</accession>
<dbReference type="GeneID" id="63766443"/>
<dbReference type="RefSeq" id="XP_040704688.1">
    <property type="nucleotide sequence ID" value="XM_040850370.1"/>
</dbReference>
<evidence type="ECO:0000313" key="1">
    <source>
        <dbReference type="EMBL" id="OJJ60882.1"/>
    </source>
</evidence>
<proteinExistence type="predicted"/>
<protein>
    <submittedName>
        <fullName evidence="1">Uncharacterized protein</fullName>
    </submittedName>
</protein>
<name>A0A1L9TNA2_9EURO</name>
<sequence length="395" mass="44692">MREARQAFLIQHGRPTKVTKLVNANKKVAPGGDYIVWSVEPDCQGTSYIFWQYFPRTNTGCKTKAELVSANQFLRESIVLELSVNNNGVFLVRLKVPNTNLPERYVAYSVIERRIIWSKYSKIPYTPGRSIPMFIGKSSIYCMKEIEIGYTLSAYDIRSGKLLYDSSNPVLSKQQTIPGDHGSHIGFQVVLVNGGKELILLRRMVNVGHYQTILHIIDGDTGIRLHSAAYRRQWSCLLYPDPISTNVVVAFNLDPLLWVGTTTQNLMKVSIIQRFSYQEERAIQFSLVSTDVVLLPCNGSRPLGFSAFNPLSLAGVFCFGNYNIGIQGNHDRPPLNQCFVFGQGQSMTLPPRPEIGRHERTTVGLPEHPEVNYLQFADDGRMHLCCERDTYVFEF</sequence>
<keyword evidence="2" id="KW-1185">Reference proteome</keyword>
<dbReference type="VEuPathDB" id="FungiDB:ASPSYDRAFT_66768"/>